<sequence>MQERLESHKESLEERKEVGESQGGGGEGRVRVGEGIGGESRRGGEVDKGEEGVAGKPGGRVEQVEPPPPPVNRVPSVDEVPKFKSYTRRGCLTRSNVRTIVLVQMGLWSGVIQCTPHLMWSQKRPWVEMTLAAVMIFLCVIIIAANS</sequence>
<evidence type="ECO:0000256" key="2">
    <source>
        <dbReference type="SAM" id="Phobius"/>
    </source>
</evidence>
<evidence type="ECO:0000256" key="1">
    <source>
        <dbReference type="SAM" id="MobiDB-lite"/>
    </source>
</evidence>
<reference evidence="3 4" key="1">
    <citation type="submission" date="2019-03" db="EMBL/GenBank/DDBJ databases">
        <title>First draft genome of Liparis tanakae, snailfish: a comprehensive survey of snailfish specific genes.</title>
        <authorList>
            <person name="Kim W."/>
            <person name="Song I."/>
            <person name="Jeong J.-H."/>
            <person name="Kim D."/>
            <person name="Kim S."/>
            <person name="Ryu S."/>
            <person name="Song J.Y."/>
            <person name="Lee S.K."/>
        </authorList>
    </citation>
    <scope>NUCLEOTIDE SEQUENCE [LARGE SCALE GENOMIC DNA]</scope>
    <source>
        <tissue evidence="3">Muscle</tissue>
    </source>
</reference>
<keyword evidence="2" id="KW-0812">Transmembrane</keyword>
<keyword evidence="2" id="KW-0472">Membrane</keyword>
<comment type="caution">
    <text evidence="3">The sequence shown here is derived from an EMBL/GenBank/DDBJ whole genome shotgun (WGS) entry which is preliminary data.</text>
</comment>
<name>A0A4Z2FWH3_9TELE</name>
<feature type="region of interest" description="Disordered" evidence="1">
    <location>
        <begin position="1"/>
        <end position="77"/>
    </location>
</feature>
<keyword evidence="4" id="KW-1185">Reference proteome</keyword>
<dbReference type="EMBL" id="SRLO01000835">
    <property type="protein sequence ID" value="TNN45618.1"/>
    <property type="molecule type" value="Genomic_DNA"/>
</dbReference>
<evidence type="ECO:0000313" key="3">
    <source>
        <dbReference type="EMBL" id="TNN45618.1"/>
    </source>
</evidence>
<evidence type="ECO:0000313" key="4">
    <source>
        <dbReference type="Proteomes" id="UP000314294"/>
    </source>
</evidence>
<dbReference type="AlphaFoldDB" id="A0A4Z2FWH3"/>
<organism evidence="3 4">
    <name type="scientific">Liparis tanakae</name>
    <name type="common">Tanaka's snailfish</name>
    <dbReference type="NCBI Taxonomy" id="230148"/>
    <lineage>
        <taxon>Eukaryota</taxon>
        <taxon>Metazoa</taxon>
        <taxon>Chordata</taxon>
        <taxon>Craniata</taxon>
        <taxon>Vertebrata</taxon>
        <taxon>Euteleostomi</taxon>
        <taxon>Actinopterygii</taxon>
        <taxon>Neopterygii</taxon>
        <taxon>Teleostei</taxon>
        <taxon>Neoteleostei</taxon>
        <taxon>Acanthomorphata</taxon>
        <taxon>Eupercaria</taxon>
        <taxon>Perciformes</taxon>
        <taxon>Cottioidei</taxon>
        <taxon>Cottales</taxon>
        <taxon>Liparidae</taxon>
        <taxon>Liparis</taxon>
    </lineage>
</organism>
<keyword evidence="2" id="KW-1133">Transmembrane helix</keyword>
<accession>A0A4Z2FWH3</accession>
<feature type="compositionally biased region" description="Basic and acidic residues" evidence="1">
    <location>
        <begin position="1"/>
        <end position="19"/>
    </location>
</feature>
<protein>
    <submittedName>
        <fullName evidence="3">Uncharacterized protein</fullName>
    </submittedName>
</protein>
<feature type="transmembrane region" description="Helical" evidence="2">
    <location>
        <begin position="126"/>
        <end position="145"/>
    </location>
</feature>
<dbReference type="Proteomes" id="UP000314294">
    <property type="component" value="Unassembled WGS sequence"/>
</dbReference>
<proteinExistence type="predicted"/>
<gene>
    <name evidence="3" type="ORF">EYF80_044186</name>
</gene>
<feature type="compositionally biased region" description="Basic and acidic residues" evidence="1">
    <location>
        <begin position="39"/>
        <end position="53"/>
    </location>
</feature>